<sequence>MWYSESTPKTLKLKRVRDSDMQVADKMNIQRSNKLSAVNRRSGQLRRTVEEEMEDYFARQPYSASSRSKQSVGRGKPKIGLLKRKTKRDGKAESKWAAILDFNDKPLIGSPPPNHGPMEDKGVQTIESNEKQREMGNRYICPNCHSSFLIRLPKNSK</sequence>
<name>A0A482X8Y8_LAOST</name>
<dbReference type="SMR" id="A0A482X8Y8"/>
<organism evidence="2 3">
    <name type="scientific">Laodelphax striatellus</name>
    <name type="common">Small brown planthopper</name>
    <name type="synonym">Delphax striatella</name>
    <dbReference type="NCBI Taxonomy" id="195883"/>
    <lineage>
        <taxon>Eukaryota</taxon>
        <taxon>Metazoa</taxon>
        <taxon>Ecdysozoa</taxon>
        <taxon>Arthropoda</taxon>
        <taxon>Hexapoda</taxon>
        <taxon>Insecta</taxon>
        <taxon>Pterygota</taxon>
        <taxon>Neoptera</taxon>
        <taxon>Paraneoptera</taxon>
        <taxon>Hemiptera</taxon>
        <taxon>Auchenorrhyncha</taxon>
        <taxon>Fulgoroidea</taxon>
        <taxon>Delphacidae</taxon>
        <taxon>Criomorphinae</taxon>
        <taxon>Laodelphax</taxon>
    </lineage>
</organism>
<comment type="caution">
    <text evidence="2">The sequence shown here is derived from an EMBL/GenBank/DDBJ whole genome shotgun (WGS) entry which is preliminary data.</text>
</comment>
<dbReference type="EMBL" id="QKKF02015641">
    <property type="protein sequence ID" value="RZF42122.1"/>
    <property type="molecule type" value="Genomic_DNA"/>
</dbReference>
<keyword evidence="3" id="KW-1185">Reference proteome</keyword>
<accession>A0A482X8Y8</accession>
<evidence type="ECO:0000256" key="1">
    <source>
        <dbReference type="SAM" id="MobiDB-lite"/>
    </source>
</evidence>
<protein>
    <submittedName>
        <fullName evidence="2">Uncharacterized protein</fullName>
    </submittedName>
</protein>
<evidence type="ECO:0000313" key="2">
    <source>
        <dbReference type="EMBL" id="RZF42122.1"/>
    </source>
</evidence>
<feature type="region of interest" description="Disordered" evidence="1">
    <location>
        <begin position="60"/>
        <end position="93"/>
    </location>
</feature>
<dbReference type="AlphaFoldDB" id="A0A482X8Y8"/>
<reference evidence="2 3" key="1">
    <citation type="journal article" date="2017" name="Gigascience">
        <title>Genome sequence of the small brown planthopper, Laodelphax striatellus.</title>
        <authorList>
            <person name="Zhu J."/>
            <person name="Jiang F."/>
            <person name="Wang X."/>
            <person name="Yang P."/>
            <person name="Bao Y."/>
            <person name="Zhao W."/>
            <person name="Wang W."/>
            <person name="Lu H."/>
            <person name="Wang Q."/>
            <person name="Cui N."/>
            <person name="Li J."/>
            <person name="Chen X."/>
            <person name="Luo L."/>
            <person name="Yu J."/>
            <person name="Kang L."/>
            <person name="Cui F."/>
        </authorList>
    </citation>
    <scope>NUCLEOTIDE SEQUENCE [LARGE SCALE GENOMIC DNA]</scope>
    <source>
        <strain evidence="2">Lst14</strain>
    </source>
</reference>
<feature type="region of interest" description="Disordered" evidence="1">
    <location>
        <begin position="103"/>
        <end position="122"/>
    </location>
</feature>
<feature type="compositionally biased region" description="Polar residues" evidence="1">
    <location>
        <begin position="62"/>
        <end position="71"/>
    </location>
</feature>
<proteinExistence type="predicted"/>
<dbReference type="Proteomes" id="UP000291343">
    <property type="component" value="Unassembled WGS sequence"/>
</dbReference>
<evidence type="ECO:0000313" key="3">
    <source>
        <dbReference type="Proteomes" id="UP000291343"/>
    </source>
</evidence>
<dbReference type="InParanoid" id="A0A482X8Y8"/>
<gene>
    <name evidence="2" type="ORF">LSTR_LSTR006715</name>
</gene>
<feature type="compositionally biased region" description="Basic residues" evidence="1">
    <location>
        <begin position="75"/>
        <end position="88"/>
    </location>
</feature>